<dbReference type="Proteomes" id="UP000623250">
    <property type="component" value="Unassembled WGS sequence"/>
</dbReference>
<comment type="caution">
    <text evidence="2">The sequence shown here is derived from an EMBL/GenBank/DDBJ whole genome shotgun (WGS) entry which is preliminary data.</text>
</comment>
<sequence>MLYQPPSIETTSSRKPAPSSESWKSFEVSPGDPDTRLLVLCDHATNLMPPEYGKLGLDDVQLNRHIAYDIGALGIAREIGRRLRATVVSSRFSRLLIDPNRGEDDPTLIMRISDGAVVPGNTHVDEAEMERRIAAFFRPYHAAVAAEIDAMLARGQIPVIFSMHSFTNVWRGVPRKWHAAVLWDKDPRLPIPTLKQLRERTGFEIGDNEPYSGFLRNDTIFRHATLRGLPNVLVEVRQDLIREEAGQLEWAAILADSLAAILADPAHAEPLSRLEYYESRSDEEADRVMERVEKGDVETASGEE</sequence>
<dbReference type="AlphaFoldDB" id="A0A8I1KL44"/>
<dbReference type="InterPro" id="IPR007709">
    <property type="entry name" value="N-FG_amidohydro"/>
</dbReference>
<feature type="region of interest" description="Disordered" evidence="1">
    <location>
        <begin position="1"/>
        <end position="30"/>
    </location>
</feature>
<dbReference type="SUPFAM" id="SSF53187">
    <property type="entry name" value="Zn-dependent exopeptidases"/>
    <property type="match status" value="1"/>
</dbReference>
<evidence type="ECO:0000256" key="1">
    <source>
        <dbReference type="SAM" id="MobiDB-lite"/>
    </source>
</evidence>
<evidence type="ECO:0000313" key="2">
    <source>
        <dbReference type="EMBL" id="MBJ7544899.1"/>
    </source>
</evidence>
<keyword evidence="3" id="KW-1185">Reference proteome</keyword>
<dbReference type="Pfam" id="PF05013">
    <property type="entry name" value="FGase"/>
    <property type="match status" value="1"/>
</dbReference>
<proteinExistence type="predicted"/>
<keyword evidence="2" id="KW-0378">Hydrolase</keyword>
<name>A0A8I1KL44_9HYPH</name>
<reference evidence="2 3" key="1">
    <citation type="submission" date="2020-12" db="EMBL/GenBank/DDBJ databases">
        <title>Revised draft genomes of Rhodomicrobium vannielii ATCC 17100 and Rhodomicrobium udaipurense JA643.</title>
        <authorList>
            <person name="Conners E.M."/>
            <person name="Davenport E.J."/>
            <person name="Bose A."/>
        </authorList>
    </citation>
    <scope>NUCLEOTIDE SEQUENCE [LARGE SCALE GENOMIC DNA]</scope>
    <source>
        <strain evidence="2 3">JA643</strain>
    </source>
</reference>
<evidence type="ECO:0000313" key="3">
    <source>
        <dbReference type="Proteomes" id="UP000623250"/>
    </source>
</evidence>
<dbReference type="GO" id="GO:0016787">
    <property type="term" value="F:hydrolase activity"/>
    <property type="evidence" value="ECO:0007669"/>
    <property type="project" value="UniProtKB-KW"/>
</dbReference>
<dbReference type="RefSeq" id="WP_037236776.1">
    <property type="nucleotide sequence ID" value="NZ_JAEMUK010000082.1"/>
</dbReference>
<protein>
    <submittedName>
        <fullName evidence="2">N-formylglutamate amidohydrolase</fullName>
    </submittedName>
</protein>
<feature type="compositionally biased region" description="Polar residues" evidence="1">
    <location>
        <begin position="7"/>
        <end position="23"/>
    </location>
</feature>
<organism evidence="2 3">
    <name type="scientific">Rhodomicrobium udaipurense</name>
    <dbReference type="NCBI Taxonomy" id="1202716"/>
    <lineage>
        <taxon>Bacteria</taxon>
        <taxon>Pseudomonadati</taxon>
        <taxon>Pseudomonadota</taxon>
        <taxon>Alphaproteobacteria</taxon>
        <taxon>Hyphomicrobiales</taxon>
        <taxon>Hyphomicrobiaceae</taxon>
        <taxon>Rhodomicrobium</taxon>
    </lineage>
</organism>
<dbReference type="Gene3D" id="3.40.630.40">
    <property type="entry name" value="Zn-dependent exopeptidases"/>
    <property type="match status" value="1"/>
</dbReference>
<accession>A0A8I1KL44</accession>
<dbReference type="EMBL" id="JAEMUK010000082">
    <property type="protein sequence ID" value="MBJ7544899.1"/>
    <property type="molecule type" value="Genomic_DNA"/>
</dbReference>
<gene>
    <name evidence="2" type="ORF">JDN41_15200</name>
</gene>